<reference evidence="1 2" key="1">
    <citation type="submission" date="2019-05" db="EMBL/GenBank/DDBJ databases">
        <authorList>
            <consortium name="Pathogen Informatics"/>
        </authorList>
    </citation>
    <scope>NUCLEOTIDE SEQUENCE [LARGE SCALE GENOMIC DNA]</scope>
    <source>
        <strain evidence="1 2">NCTC503</strain>
    </source>
</reference>
<sequence>MDSIETLKELEELSELEKELIIKGKVSIKTLKELEDDRILFKDPLKIALAIEMTNKGMNIKDVIYRLKGIRKQNG</sequence>
<dbReference type="EMBL" id="LR590481">
    <property type="protein sequence ID" value="VTQ86902.1"/>
    <property type="molecule type" value="Genomic_DNA"/>
</dbReference>
<evidence type="ECO:0000313" key="1">
    <source>
        <dbReference type="EMBL" id="VTQ86902.1"/>
    </source>
</evidence>
<proteinExistence type="predicted"/>
<dbReference type="AlphaFoldDB" id="A0A4U9R641"/>
<accession>A0A4U9R641</accession>
<evidence type="ECO:0000313" key="2">
    <source>
        <dbReference type="Proteomes" id="UP000308489"/>
    </source>
</evidence>
<keyword evidence="2" id="KW-1185">Reference proteome</keyword>
<gene>
    <name evidence="1" type="ORF">NCTC503_00999</name>
</gene>
<organism evidence="1 2">
    <name type="scientific">Hathewaya histolytica</name>
    <name type="common">Clostridium histolyticum</name>
    <dbReference type="NCBI Taxonomy" id="1498"/>
    <lineage>
        <taxon>Bacteria</taxon>
        <taxon>Bacillati</taxon>
        <taxon>Bacillota</taxon>
        <taxon>Clostridia</taxon>
        <taxon>Eubacteriales</taxon>
        <taxon>Clostridiaceae</taxon>
        <taxon>Hathewaya</taxon>
    </lineage>
</organism>
<name>A0A4U9R641_HATHI</name>
<dbReference type="Proteomes" id="UP000308489">
    <property type="component" value="Chromosome 1"/>
</dbReference>
<dbReference type="RefSeq" id="WP_138209702.1">
    <property type="nucleotide sequence ID" value="NZ_CBCRUQ010000004.1"/>
</dbReference>
<dbReference type="KEGG" id="hhw:NCTC503_00999"/>
<protein>
    <submittedName>
        <fullName evidence="1">Uncharacterized protein</fullName>
    </submittedName>
</protein>